<dbReference type="OrthoDB" id="2414538at2759"/>
<comment type="caution">
    <text evidence="12">The sequence shown here is derived from an EMBL/GenBank/DDBJ whole genome shotgun (WGS) entry which is preliminary data.</text>
</comment>
<evidence type="ECO:0000256" key="7">
    <source>
        <dbReference type="ARBA" id="ARBA00023125"/>
    </source>
</evidence>
<dbReference type="EC" id="2.7.7.7" evidence="2"/>
<evidence type="ECO:0000313" key="13">
    <source>
        <dbReference type="Proteomes" id="UP000298663"/>
    </source>
</evidence>
<dbReference type="GO" id="GO:0003887">
    <property type="term" value="F:DNA-directed DNA polymerase activity"/>
    <property type="evidence" value="ECO:0007669"/>
    <property type="project" value="UniProtKB-KW"/>
</dbReference>
<dbReference type="GO" id="GO:0043625">
    <property type="term" value="C:delta DNA polymerase complex"/>
    <property type="evidence" value="ECO:0007669"/>
    <property type="project" value="TreeGrafter"/>
</dbReference>
<keyword evidence="5" id="KW-0235">DNA replication</keyword>
<evidence type="ECO:0000256" key="9">
    <source>
        <dbReference type="ARBA" id="ARBA00049244"/>
    </source>
</evidence>
<evidence type="ECO:0000256" key="4">
    <source>
        <dbReference type="ARBA" id="ARBA00022695"/>
    </source>
</evidence>
<dbReference type="Pfam" id="PF00136">
    <property type="entry name" value="DNA_pol_B"/>
    <property type="match status" value="1"/>
</dbReference>
<feature type="domain" description="DNA-directed DNA polymerase family B multifunctional" evidence="10">
    <location>
        <begin position="170"/>
        <end position="246"/>
    </location>
</feature>
<dbReference type="EMBL" id="AZBU02000001">
    <property type="protein sequence ID" value="TMS36319.1"/>
    <property type="molecule type" value="Genomic_DNA"/>
</dbReference>
<keyword evidence="13" id="KW-1185">Reference proteome</keyword>
<dbReference type="SMART" id="SM00486">
    <property type="entry name" value="POLBc"/>
    <property type="match status" value="1"/>
</dbReference>
<name>A0A4U8UUF1_STECR</name>
<feature type="domain" description="DNA-directed DNA polymerase family B exonuclease" evidence="11">
    <location>
        <begin position="8"/>
        <end position="106"/>
    </location>
</feature>
<dbReference type="PANTHER" id="PTHR10322">
    <property type="entry name" value="DNA POLYMERASE CATALYTIC SUBUNIT"/>
    <property type="match status" value="1"/>
</dbReference>
<dbReference type="GO" id="GO:0000166">
    <property type="term" value="F:nucleotide binding"/>
    <property type="evidence" value="ECO:0007669"/>
    <property type="project" value="InterPro"/>
</dbReference>
<dbReference type="InterPro" id="IPR006134">
    <property type="entry name" value="DNA-dir_DNA_pol_B_multi_dom"/>
</dbReference>
<comment type="similarity">
    <text evidence="1">Belongs to the DNA polymerase type-B family.</text>
</comment>
<dbReference type="SUPFAM" id="SSF56672">
    <property type="entry name" value="DNA/RNA polymerases"/>
    <property type="match status" value="1"/>
</dbReference>
<dbReference type="PANTHER" id="PTHR10322:SF23">
    <property type="entry name" value="DNA POLYMERASE DELTA CATALYTIC SUBUNIT"/>
    <property type="match status" value="1"/>
</dbReference>
<dbReference type="GO" id="GO:0006287">
    <property type="term" value="P:base-excision repair, gap-filling"/>
    <property type="evidence" value="ECO:0007669"/>
    <property type="project" value="TreeGrafter"/>
</dbReference>
<evidence type="ECO:0000313" key="12">
    <source>
        <dbReference type="EMBL" id="TMS36319.1"/>
    </source>
</evidence>
<dbReference type="FunFam" id="3.30.420.10:FF:000004">
    <property type="entry name" value="DNA polymerase"/>
    <property type="match status" value="1"/>
</dbReference>
<evidence type="ECO:0000256" key="8">
    <source>
        <dbReference type="ARBA" id="ARBA00024411"/>
    </source>
</evidence>
<proteinExistence type="inferred from homology"/>
<dbReference type="InterPro" id="IPR006172">
    <property type="entry name" value="DNA-dir_DNA_pol_B"/>
</dbReference>
<dbReference type="InterPro" id="IPR050240">
    <property type="entry name" value="DNA_pol_type-B"/>
</dbReference>
<comment type="catalytic activity">
    <reaction evidence="9">
        <text>DNA(n) + a 2'-deoxyribonucleoside 5'-triphosphate = DNA(n+1) + diphosphate</text>
        <dbReference type="Rhea" id="RHEA:22508"/>
        <dbReference type="Rhea" id="RHEA-COMP:17339"/>
        <dbReference type="Rhea" id="RHEA-COMP:17340"/>
        <dbReference type="ChEBI" id="CHEBI:33019"/>
        <dbReference type="ChEBI" id="CHEBI:61560"/>
        <dbReference type="ChEBI" id="CHEBI:173112"/>
        <dbReference type="EC" id="2.7.7.7"/>
    </reaction>
</comment>
<dbReference type="InterPro" id="IPR023211">
    <property type="entry name" value="DNA_pol_palm_dom_sf"/>
</dbReference>
<gene>
    <name evidence="12" type="ORF">L596_003510</name>
</gene>
<reference evidence="12 13" key="2">
    <citation type="journal article" date="2019" name="G3 (Bethesda)">
        <title>Hybrid Assembly of the Genome of the Entomopathogenic Nematode Steinernema carpocapsae Identifies the X-Chromosome.</title>
        <authorList>
            <person name="Serra L."/>
            <person name="Macchietto M."/>
            <person name="Macias-Munoz A."/>
            <person name="McGill C.J."/>
            <person name="Rodriguez I.M."/>
            <person name="Rodriguez B."/>
            <person name="Murad R."/>
            <person name="Mortazavi A."/>
        </authorList>
    </citation>
    <scope>NUCLEOTIDE SEQUENCE [LARGE SCALE GENOMIC DNA]</scope>
    <source>
        <strain evidence="12 13">ALL</strain>
    </source>
</reference>
<dbReference type="Gene3D" id="3.90.1600.10">
    <property type="entry name" value="Palm domain of DNA polymerase"/>
    <property type="match status" value="1"/>
</dbReference>
<evidence type="ECO:0000256" key="5">
    <source>
        <dbReference type="ARBA" id="ARBA00022705"/>
    </source>
</evidence>
<dbReference type="GO" id="GO:0008296">
    <property type="term" value="F:3'-5'-DNA exonuclease activity"/>
    <property type="evidence" value="ECO:0007669"/>
    <property type="project" value="TreeGrafter"/>
</dbReference>
<dbReference type="InterPro" id="IPR036397">
    <property type="entry name" value="RNaseH_sf"/>
</dbReference>
<evidence type="ECO:0000256" key="1">
    <source>
        <dbReference type="ARBA" id="ARBA00005755"/>
    </source>
</evidence>
<reference evidence="12 13" key="1">
    <citation type="journal article" date="2015" name="Genome Biol.">
        <title>Comparative genomics of Steinernema reveals deeply conserved gene regulatory networks.</title>
        <authorList>
            <person name="Dillman A.R."/>
            <person name="Macchietto M."/>
            <person name="Porter C.F."/>
            <person name="Rogers A."/>
            <person name="Williams B."/>
            <person name="Antoshechkin I."/>
            <person name="Lee M.M."/>
            <person name="Goodwin Z."/>
            <person name="Lu X."/>
            <person name="Lewis E.E."/>
            <person name="Goodrich-Blair H."/>
            <person name="Stock S.P."/>
            <person name="Adams B.J."/>
            <person name="Sternberg P.W."/>
            <person name="Mortazavi A."/>
        </authorList>
    </citation>
    <scope>NUCLEOTIDE SEQUENCE [LARGE SCALE GENOMIC DNA]</scope>
    <source>
        <strain evidence="12 13">ALL</strain>
    </source>
</reference>
<dbReference type="EMBL" id="CM016762">
    <property type="protein sequence ID" value="TMS36319.1"/>
    <property type="molecule type" value="Genomic_DNA"/>
</dbReference>
<dbReference type="SUPFAM" id="SSF53098">
    <property type="entry name" value="Ribonuclease H-like"/>
    <property type="match status" value="1"/>
</dbReference>
<dbReference type="InterPro" id="IPR043502">
    <property type="entry name" value="DNA/RNA_pol_sf"/>
</dbReference>
<dbReference type="GO" id="GO:0045004">
    <property type="term" value="P:DNA replication proofreading"/>
    <property type="evidence" value="ECO:0007669"/>
    <property type="project" value="TreeGrafter"/>
</dbReference>
<dbReference type="InterPro" id="IPR006133">
    <property type="entry name" value="DNA-dir_DNA_pol_B_exonuc"/>
</dbReference>
<organism evidence="12 13">
    <name type="scientific">Steinernema carpocapsae</name>
    <name type="common">Entomopathogenic nematode</name>
    <dbReference type="NCBI Taxonomy" id="34508"/>
    <lineage>
        <taxon>Eukaryota</taxon>
        <taxon>Metazoa</taxon>
        <taxon>Ecdysozoa</taxon>
        <taxon>Nematoda</taxon>
        <taxon>Chromadorea</taxon>
        <taxon>Rhabditida</taxon>
        <taxon>Tylenchina</taxon>
        <taxon>Panagrolaimomorpha</taxon>
        <taxon>Strongyloidoidea</taxon>
        <taxon>Steinernematidae</taxon>
        <taxon>Steinernema</taxon>
    </lineage>
</organism>
<dbReference type="GO" id="GO:0003677">
    <property type="term" value="F:DNA binding"/>
    <property type="evidence" value="ECO:0007669"/>
    <property type="project" value="UniProtKB-KW"/>
</dbReference>
<sequence>MRNIREPKWTDFIQQVDPDIITGYNIQNFDIPYIINRAEALKIFNPVAYLGRILKTPSKVRESTLQSKQMGNRTIKNVNMEGRIIFDVLQVVLRDYKLRSYTLNNVSYHFLCEQKEDVEYSIIPDLQNGNAETRRRLAVYCMKDAYLPLKLLEKLMSIINYMEMARVTGVPLNFLLTRGQQVKVLSQILRKTKSENLFLPVIEVRQAEETYEGATVIEPKRGFYKEPIATLDFASLYPSIMIAHNTTLLEKPMPGETEHHIILNQPGKAT</sequence>
<dbReference type="GO" id="GO:0006297">
    <property type="term" value="P:nucleotide-excision repair, DNA gap filling"/>
    <property type="evidence" value="ECO:0007669"/>
    <property type="project" value="TreeGrafter"/>
</dbReference>
<evidence type="ECO:0000259" key="11">
    <source>
        <dbReference type="Pfam" id="PF03104"/>
    </source>
</evidence>
<dbReference type="Proteomes" id="UP000298663">
    <property type="component" value="Chromosome X"/>
</dbReference>
<keyword evidence="3" id="KW-0808">Transferase</keyword>
<keyword evidence="7" id="KW-0238">DNA-binding</keyword>
<accession>A0A4U8UUF1</accession>
<keyword evidence="4" id="KW-0548">Nucleotidyltransferase</keyword>
<evidence type="ECO:0000256" key="2">
    <source>
        <dbReference type="ARBA" id="ARBA00012417"/>
    </source>
</evidence>
<evidence type="ECO:0000256" key="6">
    <source>
        <dbReference type="ARBA" id="ARBA00022932"/>
    </source>
</evidence>
<dbReference type="InterPro" id="IPR012337">
    <property type="entry name" value="RNaseH-like_sf"/>
</dbReference>
<dbReference type="AlphaFoldDB" id="A0A4U8UUF1"/>
<dbReference type="Gene3D" id="3.30.420.10">
    <property type="entry name" value="Ribonuclease H-like superfamily/Ribonuclease H"/>
    <property type="match status" value="1"/>
</dbReference>
<protein>
    <recommendedName>
        <fullName evidence="8">DNA polymerase delta catalytic subunit</fullName>
        <ecNumber evidence="2">2.7.7.7</ecNumber>
    </recommendedName>
</protein>
<evidence type="ECO:0000256" key="3">
    <source>
        <dbReference type="ARBA" id="ARBA00022679"/>
    </source>
</evidence>
<evidence type="ECO:0000259" key="10">
    <source>
        <dbReference type="Pfam" id="PF00136"/>
    </source>
</evidence>
<dbReference type="Pfam" id="PF03104">
    <property type="entry name" value="DNA_pol_B_exo1"/>
    <property type="match status" value="1"/>
</dbReference>
<keyword evidence="6" id="KW-0239">DNA-directed DNA polymerase</keyword>